<feature type="binding site" evidence="16">
    <location>
        <position position="230"/>
    </location>
    <ligand>
        <name>Zn(2+)</name>
        <dbReference type="ChEBI" id="CHEBI:29105"/>
        <note>catalytic</note>
    </ligand>
</feature>
<evidence type="ECO:0000256" key="9">
    <source>
        <dbReference type="ARBA" id="ARBA00022889"/>
    </source>
</evidence>
<feature type="signal peptide" evidence="17">
    <location>
        <begin position="1"/>
        <end position="26"/>
    </location>
</feature>
<evidence type="ECO:0000256" key="5">
    <source>
        <dbReference type="ARBA" id="ARBA00022723"/>
    </source>
</evidence>
<evidence type="ECO:0000256" key="3">
    <source>
        <dbReference type="ARBA" id="ARBA00005860"/>
    </source>
</evidence>
<dbReference type="GO" id="GO:0006508">
    <property type="term" value="P:proteolysis"/>
    <property type="evidence" value="ECO:0007669"/>
    <property type="project" value="UniProtKB-KW"/>
</dbReference>
<feature type="active site" evidence="15">
    <location>
        <position position="231"/>
    </location>
</feature>
<dbReference type="Proteomes" id="UP000007350">
    <property type="component" value="Unassembled WGS sequence"/>
</dbReference>
<evidence type="ECO:0000256" key="14">
    <source>
        <dbReference type="ARBA" id="ARBA00023180"/>
    </source>
</evidence>
<evidence type="ECO:0000256" key="15">
    <source>
        <dbReference type="PIRSR" id="PIRSR601577-1"/>
    </source>
</evidence>
<keyword evidence="4 17" id="KW-0645">Protease</keyword>
<evidence type="ECO:0000256" key="6">
    <source>
        <dbReference type="ARBA" id="ARBA00022729"/>
    </source>
</evidence>
<evidence type="ECO:0000256" key="10">
    <source>
        <dbReference type="ARBA" id="ARBA00023049"/>
    </source>
</evidence>
<dbReference type="PANTHER" id="PTHR10942">
    <property type="entry name" value="LEISHMANOLYSIN-LIKE PEPTIDASE"/>
    <property type="match status" value="1"/>
</dbReference>
<name>K2N8D3_TRYCR</name>
<dbReference type="Gene3D" id="2.30.34.10">
    <property type="entry name" value="Leishmanolysin domain 4"/>
    <property type="match status" value="1"/>
</dbReference>
<evidence type="ECO:0000256" key="8">
    <source>
        <dbReference type="ARBA" id="ARBA00022833"/>
    </source>
</evidence>
<evidence type="ECO:0000256" key="11">
    <source>
        <dbReference type="ARBA" id="ARBA00023136"/>
    </source>
</evidence>
<dbReference type="GO" id="GO:0007155">
    <property type="term" value="P:cell adhesion"/>
    <property type="evidence" value="ECO:0007669"/>
    <property type="project" value="UniProtKB-KW"/>
</dbReference>
<sequence length="523" mass="58431">MRRPLFTAIITLFLLPLLGCSIGCHALSPISHRCMYDEIMQNTSLPQLKMVRELPRKDRGAWQAYVASTEDDAGDWAPIRIVVSDKDLRDPSKYCTTMGELRPTFMGYNKECQMHDILTSRTRAELLQNVFPSAIKLHSDRLSVRRMSSPLIVPTSIKESHCKHFTIPEEHHTTGVKDADAVIYLAAGTYLTFAIPCFAVTKDVRPTVGAMSFSLSGIHHFWFAVRVIAHELAHVIGFNYGQMSAQNMLRTVSTDYFNKRDGIVTSVLTKQKAAEHYNCKSIQGMPMKEEYGDDSLIHSHWSRRYAKDDLMSSMVSSGTGFYTAMTLAAFEDMGFFKANFSMAETMRWGKNVGCGFVNQNQCKPDDHKNYPEMFCPYDSSQIKRQCTSDRVYLGVCSSGYDDQCSFIQPMGHGSCRDPESNLDGSRTGKSSWCLDGESLKVNTEVIETEPKVVSVDGVCVEVFCGKNEVSVRYLGDDDWHECPEGGKISPAKTSVDFAGGYIKCPRYSEVCTITPSGRSGVPL</sequence>
<feature type="binding site" evidence="16">
    <location>
        <position position="300"/>
    </location>
    <ligand>
        <name>Zn(2+)</name>
        <dbReference type="ChEBI" id="CHEBI:29105"/>
        <note>catalytic</note>
    </ligand>
</feature>
<keyword evidence="8 16" id="KW-0862">Zinc</keyword>
<dbReference type="EMBL" id="AHKC01011141">
    <property type="protein sequence ID" value="EKF31021.1"/>
    <property type="molecule type" value="Genomic_DNA"/>
</dbReference>
<proteinExistence type="inferred from homology"/>
<evidence type="ECO:0000256" key="1">
    <source>
        <dbReference type="ARBA" id="ARBA00001249"/>
    </source>
</evidence>
<gene>
    <name evidence="18" type="ORF">MOQ_005150</name>
</gene>
<keyword evidence="7 17" id="KW-0378">Hydrolase</keyword>
<keyword evidence="12" id="KW-0865">Zymogen</keyword>
<evidence type="ECO:0000256" key="13">
    <source>
        <dbReference type="ARBA" id="ARBA00023157"/>
    </source>
</evidence>
<dbReference type="InterPro" id="IPR001577">
    <property type="entry name" value="Peptidase_M8"/>
</dbReference>
<dbReference type="Pfam" id="PF01457">
    <property type="entry name" value="Peptidase_M8"/>
    <property type="match status" value="2"/>
</dbReference>
<keyword evidence="9" id="KW-0130">Cell adhesion</keyword>
<organism evidence="18 19">
    <name type="scientific">Trypanosoma cruzi marinkellei</name>
    <dbReference type="NCBI Taxonomy" id="85056"/>
    <lineage>
        <taxon>Eukaryota</taxon>
        <taxon>Discoba</taxon>
        <taxon>Euglenozoa</taxon>
        <taxon>Kinetoplastea</taxon>
        <taxon>Metakinetoplastina</taxon>
        <taxon>Trypanosomatida</taxon>
        <taxon>Trypanosomatidae</taxon>
        <taxon>Trypanosoma</taxon>
        <taxon>Schizotrypanum</taxon>
    </lineage>
</organism>
<comment type="catalytic activity">
    <reaction evidence="1">
        <text>Preference for hydrophobic residues at P1 and P1' and basic residues at P2' and P3'. A model nonapeptide is cleaved at -Ala-Tyr-|-Leu-Lys-Lys-.</text>
        <dbReference type="EC" id="3.4.24.36"/>
    </reaction>
</comment>
<keyword evidence="13" id="KW-1015">Disulfide bond</keyword>
<comment type="caution">
    <text evidence="18">The sequence shown here is derived from an EMBL/GenBank/DDBJ whole genome shotgun (WGS) entry which is preliminary data.</text>
</comment>
<feature type="chain" id="PRO_5023976580" description="Leishmanolysin-like peptidase" evidence="17">
    <location>
        <begin position="27"/>
        <end position="523"/>
    </location>
</feature>
<comment type="similarity">
    <text evidence="3 17">Belongs to the peptidase M8 family.</text>
</comment>
<keyword evidence="5 16" id="KW-0479">Metal-binding</keyword>
<evidence type="ECO:0000256" key="4">
    <source>
        <dbReference type="ARBA" id="ARBA00022670"/>
    </source>
</evidence>
<keyword evidence="11" id="KW-0472">Membrane</keyword>
<dbReference type="GO" id="GO:0004222">
    <property type="term" value="F:metalloendopeptidase activity"/>
    <property type="evidence" value="ECO:0007669"/>
    <property type="project" value="UniProtKB-UniRule"/>
</dbReference>
<dbReference type="PRINTS" id="PR00782">
    <property type="entry name" value="LSHMANOLYSIN"/>
</dbReference>
<protein>
    <recommendedName>
        <fullName evidence="17">Leishmanolysin-like peptidase</fullName>
        <ecNumber evidence="17">3.4.24.-</ecNumber>
    </recommendedName>
</protein>
<evidence type="ECO:0000256" key="7">
    <source>
        <dbReference type="ARBA" id="ARBA00022801"/>
    </source>
</evidence>
<feature type="binding site" evidence="16">
    <location>
        <position position="234"/>
    </location>
    <ligand>
        <name>Zn(2+)</name>
        <dbReference type="ChEBI" id="CHEBI:29105"/>
        <note>catalytic</note>
    </ligand>
</feature>
<keyword evidence="19" id="KW-1185">Reference proteome</keyword>
<comment type="cofactor">
    <cofactor evidence="16 17">
        <name>Zn(2+)</name>
        <dbReference type="ChEBI" id="CHEBI:29105"/>
    </cofactor>
    <text evidence="16 17">Binds 1 zinc ion per subunit.</text>
</comment>
<dbReference type="Gene3D" id="3.10.170.20">
    <property type="match status" value="1"/>
</dbReference>
<evidence type="ECO:0000313" key="19">
    <source>
        <dbReference type="Proteomes" id="UP000007350"/>
    </source>
</evidence>
<evidence type="ECO:0000313" key="18">
    <source>
        <dbReference type="EMBL" id="EKF31021.1"/>
    </source>
</evidence>
<dbReference type="AlphaFoldDB" id="K2N8D3"/>
<dbReference type="SUPFAM" id="SSF55486">
    <property type="entry name" value="Metalloproteases ('zincins'), catalytic domain"/>
    <property type="match status" value="1"/>
</dbReference>
<dbReference type="GO" id="GO:0016020">
    <property type="term" value="C:membrane"/>
    <property type="evidence" value="ECO:0007669"/>
    <property type="project" value="UniProtKB-SubCell"/>
</dbReference>
<accession>K2N8D3</accession>
<keyword evidence="14" id="KW-0325">Glycoprotein</keyword>
<evidence type="ECO:0000256" key="2">
    <source>
        <dbReference type="ARBA" id="ARBA00004370"/>
    </source>
</evidence>
<dbReference type="OrthoDB" id="527990at2759"/>
<dbReference type="GO" id="GO:0005737">
    <property type="term" value="C:cytoplasm"/>
    <property type="evidence" value="ECO:0007669"/>
    <property type="project" value="TreeGrafter"/>
</dbReference>
<evidence type="ECO:0000256" key="12">
    <source>
        <dbReference type="ARBA" id="ARBA00023145"/>
    </source>
</evidence>
<evidence type="ECO:0000256" key="16">
    <source>
        <dbReference type="PIRSR" id="PIRSR601577-2"/>
    </source>
</evidence>
<dbReference type="GO" id="GO:0046872">
    <property type="term" value="F:metal ion binding"/>
    <property type="evidence" value="ECO:0007669"/>
    <property type="project" value="UniProtKB-KW"/>
</dbReference>
<reference evidence="18 19" key="1">
    <citation type="journal article" date="2012" name="BMC Genomics">
        <title>Comparative genomic analysis of human infective Trypanosoma cruzi lineages with the bat-restricted subspecies T. cruzi marinkellei.</title>
        <authorList>
            <person name="Franzen O."/>
            <person name="Talavera-Lopez C."/>
            <person name="Ochaya S."/>
            <person name="Butler C.E."/>
            <person name="Messenger L.A."/>
            <person name="Lewis M.D."/>
            <person name="Llewellyn M.S."/>
            <person name="Marinkelle C.J."/>
            <person name="Tyler K.M."/>
            <person name="Miles M.A."/>
            <person name="Andersson B."/>
        </authorList>
    </citation>
    <scope>NUCLEOTIDE SEQUENCE [LARGE SCALE GENOMIC DNA]</scope>
    <source>
        <strain evidence="18 19">B7</strain>
    </source>
</reference>
<dbReference type="Gene3D" id="2.10.55.10">
    <property type="entry name" value="Leishmanolysin domain 3"/>
    <property type="match status" value="1"/>
</dbReference>
<comment type="subcellular location">
    <subcellularLocation>
        <location evidence="2">Membrane</location>
    </subcellularLocation>
</comment>
<evidence type="ECO:0000256" key="17">
    <source>
        <dbReference type="RuleBase" id="RU366077"/>
    </source>
</evidence>
<keyword evidence="6 17" id="KW-0732">Signal</keyword>
<dbReference type="Gene3D" id="3.90.132.10">
    <property type="entry name" value="Leishmanolysin , domain 2"/>
    <property type="match status" value="1"/>
</dbReference>
<dbReference type="PANTHER" id="PTHR10942:SF0">
    <property type="entry name" value="LEISHMANOLYSIN-LIKE PEPTIDASE"/>
    <property type="match status" value="1"/>
</dbReference>
<dbReference type="EC" id="3.4.24.-" evidence="17"/>
<keyword evidence="10 16" id="KW-0482">Metalloprotease</keyword>